<dbReference type="PANTHER" id="PTHR12526:SF636">
    <property type="entry name" value="BLL3647 PROTEIN"/>
    <property type="match status" value="1"/>
</dbReference>
<dbReference type="SUPFAM" id="SSF53756">
    <property type="entry name" value="UDP-Glycosyltransferase/glycogen phosphorylase"/>
    <property type="match status" value="1"/>
</dbReference>
<protein>
    <recommendedName>
        <fullName evidence="5">Glycosyltransferase</fullName>
    </recommendedName>
</protein>
<dbReference type="GO" id="GO:0016757">
    <property type="term" value="F:glycosyltransferase activity"/>
    <property type="evidence" value="ECO:0007669"/>
    <property type="project" value="InterPro"/>
</dbReference>
<evidence type="ECO:0000313" key="4">
    <source>
        <dbReference type="Proteomes" id="UP000199032"/>
    </source>
</evidence>
<dbReference type="AlphaFoldDB" id="A0A0S4LDD5"/>
<evidence type="ECO:0000259" key="1">
    <source>
        <dbReference type="Pfam" id="PF00534"/>
    </source>
</evidence>
<evidence type="ECO:0008006" key="5">
    <source>
        <dbReference type="Google" id="ProtNLM"/>
    </source>
</evidence>
<evidence type="ECO:0000259" key="2">
    <source>
        <dbReference type="Pfam" id="PF13579"/>
    </source>
</evidence>
<dbReference type="Proteomes" id="UP000199032">
    <property type="component" value="Unassembled WGS sequence"/>
</dbReference>
<accession>A0A0S4LDD5</accession>
<dbReference type="InterPro" id="IPR001296">
    <property type="entry name" value="Glyco_trans_1"/>
</dbReference>
<dbReference type="EMBL" id="CZQA01000008">
    <property type="protein sequence ID" value="CUS34894.1"/>
    <property type="molecule type" value="Genomic_DNA"/>
</dbReference>
<name>A0A0S4LDD5_9BACT</name>
<dbReference type="Pfam" id="PF13579">
    <property type="entry name" value="Glyco_trans_4_4"/>
    <property type="match status" value="1"/>
</dbReference>
<dbReference type="InterPro" id="IPR028098">
    <property type="entry name" value="Glyco_trans_4-like_N"/>
</dbReference>
<dbReference type="Pfam" id="PF00534">
    <property type="entry name" value="Glycos_transf_1"/>
    <property type="match status" value="1"/>
</dbReference>
<feature type="domain" description="Glycosyltransferase subfamily 4-like N-terminal" evidence="2">
    <location>
        <begin position="22"/>
        <end position="158"/>
    </location>
</feature>
<dbReference type="Gene3D" id="3.40.50.2000">
    <property type="entry name" value="Glycogen Phosphorylase B"/>
    <property type="match status" value="2"/>
</dbReference>
<proteinExistence type="predicted"/>
<feature type="domain" description="Glycosyl transferase family 1" evidence="1">
    <location>
        <begin position="184"/>
        <end position="335"/>
    </location>
</feature>
<sequence length="374" mass="41892">MKIVYLNNPVYGYATGDPSVCGGAERYGWHLMRALAHAGWSVTVGVSSALQDGEVRVVDGVKFLGLGCHTHSLLTWYRLLRIERPDWCFWQCADALWGPAAEVARWLGVRTAFSVMHDLDVQPQRALWRRKNWWPIYMWGLQRSNIIFIQHSGQREYLPLRWKQRAYILPGIVSLPPTVTPHSERSGTVVWAAVIRPVKRPDLLLEIARRLPTIRFAICGAPTLHLWDANTIEGILTQLRSLPNVDYRGHVAPDQTLKAIGDASLLLSTSEGEGFPSVFLEAWAAGTPVVSIRIDPDHKIRNCELGKVTETVEEAAAVVQALILSPERRQEMAVRSRLHVEETHSPTSAVQAFEAAVASVSMAGERRRFSTERA</sequence>
<dbReference type="PANTHER" id="PTHR12526">
    <property type="entry name" value="GLYCOSYLTRANSFERASE"/>
    <property type="match status" value="1"/>
</dbReference>
<dbReference type="STRING" id="1742972.COMA1_20010"/>
<organism evidence="3 4">
    <name type="scientific">Candidatus Nitrospira nitrosa</name>
    <dbReference type="NCBI Taxonomy" id="1742972"/>
    <lineage>
        <taxon>Bacteria</taxon>
        <taxon>Pseudomonadati</taxon>
        <taxon>Nitrospirota</taxon>
        <taxon>Nitrospiria</taxon>
        <taxon>Nitrospirales</taxon>
        <taxon>Nitrospiraceae</taxon>
        <taxon>Nitrospira</taxon>
    </lineage>
</organism>
<evidence type="ECO:0000313" key="3">
    <source>
        <dbReference type="EMBL" id="CUS34894.1"/>
    </source>
</evidence>
<reference evidence="3 4" key="1">
    <citation type="submission" date="2015-10" db="EMBL/GenBank/DDBJ databases">
        <authorList>
            <person name="Gilbert D.G."/>
        </authorList>
    </citation>
    <scope>NUCLEOTIDE SEQUENCE [LARGE SCALE GENOMIC DNA]</scope>
    <source>
        <strain evidence="3">COMA1</strain>
    </source>
</reference>
<dbReference type="RefSeq" id="WP_090747057.1">
    <property type="nucleotide sequence ID" value="NZ_CZQA01000008.1"/>
</dbReference>
<dbReference type="OrthoDB" id="4611853at2"/>
<gene>
    <name evidence="3" type="ORF">COMA1_20010</name>
</gene>
<dbReference type="CDD" id="cd03801">
    <property type="entry name" value="GT4_PimA-like"/>
    <property type="match status" value="1"/>
</dbReference>
<keyword evidence="4" id="KW-1185">Reference proteome</keyword>